<dbReference type="Proteomes" id="UP000629468">
    <property type="component" value="Unassembled WGS sequence"/>
</dbReference>
<reference evidence="1 2" key="1">
    <citation type="journal article" name="Sci. Rep.">
        <title>Telomere-to-telomere assembled and centromere annotated genomes of the two main subspecies of the button mushroom Agaricus bisporus reveal especially polymorphic chromosome ends.</title>
        <authorList>
            <person name="Sonnenberg A.S.M."/>
            <person name="Sedaghat-Telgerd N."/>
            <person name="Lavrijssen B."/>
            <person name="Ohm R.A."/>
            <person name="Hendrickx P.M."/>
            <person name="Scholtmeijer K."/>
            <person name="Baars J.J.P."/>
            <person name="van Peer A."/>
        </authorList>
    </citation>
    <scope>NUCLEOTIDE SEQUENCE [LARGE SCALE GENOMIC DNA]</scope>
    <source>
        <strain evidence="1 2">H119_p4</strain>
    </source>
</reference>
<sequence>MGLKTLNWYYSTTNLSEVYRIAMVLDPRYKTAYFHQAGWEEQWIDVAIQAVNNATDQYMAYTLTSSPVDNDADIIMVDNPLFHALATSTVPDDIFDGFLPSMTSSPNVIQLEKTD</sequence>
<proteinExistence type="predicted"/>
<dbReference type="EMBL" id="JABXXO010000015">
    <property type="protein sequence ID" value="KAF7760512.1"/>
    <property type="molecule type" value="Genomic_DNA"/>
</dbReference>
<evidence type="ECO:0000313" key="1">
    <source>
        <dbReference type="EMBL" id="KAF7760512.1"/>
    </source>
</evidence>
<comment type="caution">
    <text evidence="1">The sequence shown here is derived from an EMBL/GenBank/DDBJ whole genome shotgun (WGS) entry which is preliminary data.</text>
</comment>
<evidence type="ECO:0008006" key="3">
    <source>
        <dbReference type="Google" id="ProtNLM"/>
    </source>
</evidence>
<organism evidence="1 2">
    <name type="scientific">Agaricus bisporus var. burnettii</name>
    <dbReference type="NCBI Taxonomy" id="192524"/>
    <lineage>
        <taxon>Eukaryota</taxon>
        <taxon>Fungi</taxon>
        <taxon>Dikarya</taxon>
        <taxon>Basidiomycota</taxon>
        <taxon>Agaricomycotina</taxon>
        <taxon>Agaricomycetes</taxon>
        <taxon>Agaricomycetidae</taxon>
        <taxon>Agaricales</taxon>
        <taxon>Agaricineae</taxon>
        <taxon>Agaricaceae</taxon>
        <taxon>Agaricus</taxon>
    </lineage>
</organism>
<dbReference type="AlphaFoldDB" id="A0A8H7EW28"/>
<name>A0A8H7EW28_AGABI</name>
<protein>
    <recommendedName>
        <fullName evidence="3">hAT-like transposase RNase-H fold domain-containing protein</fullName>
    </recommendedName>
</protein>
<evidence type="ECO:0000313" key="2">
    <source>
        <dbReference type="Proteomes" id="UP000629468"/>
    </source>
</evidence>
<gene>
    <name evidence="1" type="ORF">Agabi119p4_11188</name>
</gene>
<accession>A0A8H7EW28</accession>